<dbReference type="CDD" id="cd00051">
    <property type="entry name" value="EFh"/>
    <property type="match status" value="2"/>
</dbReference>
<dbReference type="EMBL" id="QXFX01000934">
    <property type="protein sequence ID" value="KAE9100441.1"/>
    <property type="molecule type" value="Genomic_DNA"/>
</dbReference>
<dbReference type="EMBL" id="QXGB01000266">
    <property type="protein sequence ID" value="KAE9221982.1"/>
    <property type="molecule type" value="Genomic_DNA"/>
</dbReference>
<dbReference type="CDD" id="cd00201">
    <property type="entry name" value="WW"/>
    <property type="match status" value="1"/>
</dbReference>
<dbReference type="GO" id="GO:0033612">
    <property type="term" value="F:receptor serine/threonine kinase binding"/>
    <property type="evidence" value="ECO:0007669"/>
    <property type="project" value="TreeGrafter"/>
</dbReference>
<evidence type="ECO:0000256" key="3">
    <source>
        <dbReference type="ARBA" id="ARBA00022837"/>
    </source>
</evidence>
<dbReference type="InterPro" id="IPR011992">
    <property type="entry name" value="EF-hand-dom_pair"/>
</dbReference>
<evidence type="ECO:0000256" key="2">
    <source>
        <dbReference type="ARBA" id="ARBA00022737"/>
    </source>
</evidence>
<dbReference type="Gene3D" id="1.10.238.10">
    <property type="entry name" value="EF-hand"/>
    <property type="match status" value="1"/>
</dbReference>
<feature type="domain" description="EF-hand" evidence="6">
    <location>
        <begin position="377"/>
        <end position="412"/>
    </location>
</feature>
<dbReference type="SUPFAM" id="SSF51045">
    <property type="entry name" value="WW domain"/>
    <property type="match status" value="1"/>
</dbReference>
<dbReference type="Pfam" id="PF00397">
    <property type="entry name" value="WW"/>
    <property type="match status" value="2"/>
</dbReference>
<dbReference type="InterPro" id="IPR001202">
    <property type="entry name" value="WW_dom"/>
</dbReference>
<evidence type="ECO:0000313" key="8">
    <source>
        <dbReference type="EMBL" id="KAE9221982.1"/>
    </source>
</evidence>
<organism evidence="8 10">
    <name type="scientific">Phytophthora fragariae</name>
    <dbReference type="NCBI Taxonomy" id="53985"/>
    <lineage>
        <taxon>Eukaryota</taxon>
        <taxon>Sar</taxon>
        <taxon>Stramenopiles</taxon>
        <taxon>Oomycota</taxon>
        <taxon>Peronosporomycetes</taxon>
        <taxon>Peronosporales</taxon>
        <taxon>Peronosporaceae</taxon>
        <taxon>Phytophthora</taxon>
    </lineage>
</organism>
<keyword evidence="3" id="KW-0106">Calcium</keyword>
<feature type="domain" description="WW" evidence="5">
    <location>
        <begin position="284"/>
        <end position="305"/>
    </location>
</feature>
<evidence type="ECO:0000313" key="10">
    <source>
        <dbReference type="Proteomes" id="UP000433483"/>
    </source>
</evidence>
<dbReference type="Pfam" id="PF13202">
    <property type="entry name" value="EF-hand_5"/>
    <property type="match status" value="2"/>
</dbReference>
<keyword evidence="2" id="KW-0677">Repeat</keyword>
<dbReference type="EMBL" id="QXGE01000491">
    <property type="protein sequence ID" value="KAE9310936.1"/>
    <property type="molecule type" value="Genomic_DNA"/>
</dbReference>
<dbReference type="InterPro" id="IPR036020">
    <property type="entry name" value="WW_dom_sf"/>
</dbReference>
<dbReference type="InterPro" id="IPR032675">
    <property type="entry name" value="LRR_dom_sf"/>
</dbReference>
<evidence type="ECO:0000256" key="4">
    <source>
        <dbReference type="SAM" id="MobiDB-lite"/>
    </source>
</evidence>
<dbReference type="PANTHER" id="PTHR48056:SF29">
    <property type="entry name" value="RECEPTOR-LIKE PROTEIN KINASE HSL1"/>
    <property type="match status" value="1"/>
</dbReference>
<dbReference type="SUPFAM" id="SSF52058">
    <property type="entry name" value="L domain-like"/>
    <property type="match status" value="1"/>
</dbReference>
<keyword evidence="10" id="KW-1185">Reference proteome</keyword>
<dbReference type="PROSITE" id="PS50096">
    <property type="entry name" value="IQ"/>
    <property type="match status" value="1"/>
</dbReference>
<keyword evidence="1" id="KW-0433">Leucine-rich repeat</keyword>
<feature type="region of interest" description="Disordered" evidence="4">
    <location>
        <begin position="1"/>
        <end position="24"/>
    </location>
</feature>
<dbReference type="GO" id="GO:0005509">
    <property type="term" value="F:calcium ion binding"/>
    <property type="evidence" value="ECO:0007669"/>
    <property type="project" value="InterPro"/>
</dbReference>
<dbReference type="Proteomes" id="UP000433483">
    <property type="component" value="Unassembled WGS sequence"/>
</dbReference>
<evidence type="ECO:0000313" key="9">
    <source>
        <dbReference type="EMBL" id="KAE9310936.1"/>
    </source>
</evidence>
<dbReference type="InterPro" id="IPR050647">
    <property type="entry name" value="Plant_LRR-RLKs"/>
</dbReference>
<dbReference type="Proteomes" id="UP000437068">
    <property type="component" value="Unassembled WGS sequence"/>
</dbReference>
<evidence type="ECO:0000259" key="6">
    <source>
        <dbReference type="PROSITE" id="PS50222"/>
    </source>
</evidence>
<gene>
    <name evidence="9" type="ORF">PF001_g9957</name>
    <name evidence="8" type="ORF">PF005_g6890</name>
    <name evidence="7" type="ORF">PF010_g14821</name>
</gene>
<protein>
    <submittedName>
        <fullName evidence="8">Uncharacterized protein</fullName>
    </submittedName>
</protein>
<dbReference type="AlphaFoldDB" id="A0A6A3YP78"/>
<dbReference type="Proteomes" id="UP000488956">
    <property type="component" value="Unassembled WGS sequence"/>
</dbReference>
<evidence type="ECO:0000259" key="5">
    <source>
        <dbReference type="PROSITE" id="PS50020"/>
    </source>
</evidence>
<feature type="domain" description="WW" evidence="5">
    <location>
        <begin position="327"/>
        <end position="360"/>
    </location>
</feature>
<dbReference type="Gene3D" id="3.80.10.10">
    <property type="entry name" value="Ribonuclease Inhibitor"/>
    <property type="match status" value="1"/>
</dbReference>
<name>A0A6A3YP78_9STRA</name>
<evidence type="ECO:0000313" key="11">
    <source>
        <dbReference type="Proteomes" id="UP000437068"/>
    </source>
</evidence>
<sequence length="447" mass="50509">MLSGLDKREHHRHQQQTNGTHHLSRSHLELLALAKLFRATGGRLQNDEGRATTWIRQIGWDEVLAVGAALQNGEMPIPKTTTMQSHFTSVFGVIWERNYVVAIDLSGNALTGSFPAEIVQLRFLTTLKVRNNPNLRGTLPREIYSMPHLKFCYVDGTKIDHAMPYNIAHSLQITQLKPEVGRAAGSAISTVRFCTGDIHSGNLIHWMADMTEAEMYMVHSSLKKLHESADPPTRRQIKCTASNATGPERAAAATKLQRIYRARIERSKFRKFLHSLVEMKVDPDTGYMFYINARTGEATWEKPKFLGADAGVSSSGVRDEDAGNIAQDGSDAWKPYDDGNGNTYYWNSITGESSWEPPSFLSRIYEELRERYGSDKTDEERFELFFQDIDRDGTGEIDQDEFARLCGDLGMALSAKQIKEVFHELDSSGDGQLDRREIIAWLTRNYK</sequence>
<dbReference type="InterPro" id="IPR002048">
    <property type="entry name" value="EF_hand_dom"/>
</dbReference>
<dbReference type="PANTHER" id="PTHR48056">
    <property type="entry name" value="LRR RECEPTOR-LIKE SERINE/THREONINE-PROTEIN KINASE-RELATED"/>
    <property type="match status" value="1"/>
</dbReference>
<evidence type="ECO:0000313" key="7">
    <source>
        <dbReference type="EMBL" id="KAE9100441.1"/>
    </source>
</evidence>
<proteinExistence type="predicted"/>
<accession>A0A6A3YP78</accession>
<evidence type="ECO:0000256" key="1">
    <source>
        <dbReference type="ARBA" id="ARBA00022614"/>
    </source>
</evidence>
<dbReference type="PROSITE" id="PS00018">
    <property type="entry name" value="EF_HAND_1"/>
    <property type="match status" value="2"/>
</dbReference>
<evidence type="ECO:0000313" key="12">
    <source>
        <dbReference type="Proteomes" id="UP000488956"/>
    </source>
</evidence>
<dbReference type="SMART" id="SM00054">
    <property type="entry name" value="EFh"/>
    <property type="match status" value="2"/>
</dbReference>
<dbReference type="SMART" id="SM00456">
    <property type="entry name" value="WW"/>
    <property type="match status" value="2"/>
</dbReference>
<comment type="caution">
    <text evidence="8">The sequence shown here is derived from an EMBL/GenBank/DDBJ whole genome shotgun (WGS) entry which is preliminary data.</text>
</comment>
<reference evidence="10 11" key="1">
    <citation type="submission" date="2018-08" db="EMBL/GenBank/DDBJ databases">
        <title>Genomic investigation of the strawberry pathogen Phytophthora fragariae indicates pathogenicity is determined by transcriptional variation in three key races.</title>
        <authorList>
            <person name="Adams T.M."/>
            <person name="Armitage A.D."/>
            <person name="Sobczyk M.K."/>
            <person name="Bates H.J."/>
            <person name="Dunwell J.M."/>
            <person name="Nellist C.F."/>
            <person name="Harrison R.J."/>
        </authorList>
    </citation>
    <scope>NUCLEOTIDE SEQUENCE [LARGE SCALE GENOMIC DNA]</scope>
    <source>
        <strain evidence="9 11">A4</strain>
        <strain evidence="8 10">NOV-27</strain>
        <strain evidence="7 12">ONT-3</strain>
    </source>
</reference>
<dbReference type="Gene3D" id="2.20.70.10">
    <property type="match status" value="2"/>
</dbReference>
<dbReference type="OrthoDB" id="206948at2759"/>
<dbReference type="PROSITE" id="PS50222">
    <property type="entry name" value="EF_HAND_2"/>
    <property type="match status" value="2"/>
</dbReference>
<dbReference type="PROSITE" id="PS01159">
    <property type="entry name" value="WW_DOMAIN_1"/>
    <property type="match status" value="1"/>
</dbReference>
<feature type="domain" description="EF-hand" evidence="6">
    <location>
        <begin position="413"/>
        <end position="447"/>
    </location>
</feature>
<dbReference type="SUPFAM" id="SSF47473">
    <property type="entry name" value="EF-hand"/>
    <property type="match status" value="1"/>
</dbReference>
<dbReference type="InterPro" id="IPR018247">
    <property type="entry name" value="EF_Hand_1_Ca_BS"/>
</dbReference>
<dbReference type="PROSITE" id="PS50020">
    <property type="entry name" value="WW_DOMAIN_2"/>
    <property type="match status" value="2"/>
</dbReference>